<dbReference type="Proteomes" id="UP000005808">
    <property type="component" value="Unassembled WGS sequence"/>
</dbReference>
<dbReference type="RefSeq" id="WP_006162457.1">
    <property type="nucleotide sequence ID" value="NZ_AHJE01000099.1"/>
</dbReference>
<dbReference type="Gene3D" id="3.40.50.1820">
    <property type="entry name" value="alpha/beta hydrolase"/>
    <property type="match status" value="1"/>
</dbReference>
<dbReference type="PATRIC" id="fig|1127483.3.peg.6538"/>
<accession>H1SE51</accession>
<reference evidence="1 2" key="1">
    <citation type="journal article" date="2012" name="J. Bacteriol.">
        <title>De Novo Genome Project of Cupriavidus basilensis OR16.</title>
        <authorList>
            <person name="Cserhati M."/>
            <person name="Kriszt B."/>
            <person name="Szoboszlay S."/>
            <person name="Toth A."/>
            <person name="Szabo I."/>
            <person name="Tancsics A."/>
            <person name="Nagy I."/>
            <person name="Horvath B."/>
            <person name="Nagy I."/>
            <person name="Kukolya J."/>
        </authorList>
    </citation>
    <scope>NUCLEOTIDE SEQUENCE [LARGE SCALE GENOMIC DNA]</scope>
    <source>
        <strain evidence="1 2">OR16</strain>
    </source>
</reference>
<evidence type="ECO:0000313" key="2">
    <source>
        <dbReference type="Proteomes" id="UP000005808"/>
    </source>
</evidence>
<proteinExistence type="predicted"/>
<organism evidence="1 2">
    <name type="scientific">Cupriavidus basilensis OR16</name>
    <dbReference type="NCBI Taxonomy" id="1127483"/>
    <lineage>
        <taxon>Bacteria</taxon>
        <taxon>Pseudomonadati</taxon>
        <taxon>Pseudomonadota</taxon>
        <taxon>Betaproteobacteria</taxon>
        <taxon>Burkholderiales</taxon>
        <taxon>Burkholderiaceae</taxon>
        <taxon>Cupriavidus</taxon>
    </lineage>
</organism>
<dbReference type="EMBL" id="AHJE01000099">
    <property type="protein sequence ID" value="EHP39138.1"/>
    <property type="molecule type" value="Genomic_DNA"/>
</dbReference>
<evidence type="ECO:0000313" key="1">
    <source>
        <dbReference type="EMBL" id="EHP39138.1"/>
    </source>
</evidence>
<dbReference type="OrthoDB" id="9814831at2"/>
<gene>
    <name evidence="1" type="ORF">OR16_32786</name>
</gene>
<dbReference type="Pfam" id="PF05728">
    <property type="entry name" value="UPF0227"/>
    <property type="match status" value="1"/>
</dbReference>
<comment type="caution">
    <text evidence="1">The sequence shown here is derived from an EMBL/GenBank/DDBJ whole genome shotgun (WGS) entry which is preliminary data.</text>
</comment>
<dbReference type="InterPro" id="IPR029058">
    <property type="entry name" value="AB_hydrolase_fold"/>
</dbReference>
<protein>
    <submittedName>
        <fullName evidence="1">Putative esterase</fullName>
    </submittedName>
</protein>
<dbReference type="PANTHER" id="PTHR35602">
    <property type="entry name" value="ESTERASE YQIA-RELATED"/>
    <property type="match status" value="1"/>
</dbReference>
<dbReference type="InterPro" id="IPR008886">
    <property type="entry name" value="UPF0227/Esterase_YqiA"/>
</dbReference>
<dbReference type="PANTHER" id="PTHR35602:SF3">
    <property type="entry name" value="ESTERASE YQIA"/>
    <property type="match status" value="1"/>
</dbReference>
<name>H1SE51_9BURK</name>
<dbReference type="ESTHER" id="9burk-h1se51">
    <property type="family name" value="abh_upf00227"/>
</dbReference>
<dbReference type="AlphaFoldDB" id="H1SE51"/>
<sequence length="215" mass="23569">MLLYLHGFRSSPQSFKARLVQERMREWGVGRYYACPVLNVSPAQAIAQAEAAIAASQAGGAQPLTIIGSSLGGFYARWLAERHGCRAVLLNPAVHPWTDLERHLGDQPLWHGGGSVRVERHHLDELLALRVKPITRPERYFLVAATGDEVLDYREMLAAFPGARTRVIEGSDHGISEFADYVDEVLAFCGYGPAGLISQFDPVDPVDPIAPEPLA</sequence>
<dbReference type="SUPFAM" id="SSF53474">
    <property type="entry name" value="alpha/beta-Hydrolases"/>
    <property type="match status" value="1"/>
</dbReference>